<feature type="domain" description="Radical SAM core" evidence="6">
    <location>
        <begin position="20"/>
        <end position="243"/>
    </location>
</feature>
<evidence type="ECO:0000313" key="8">
    <source>
        <dbReference type="Proteomes" id="UP001219585"/>
    </source>
</evidence>
<dbReference type="Gene3D" id="3.20.20.70">
    <property type="entry name" value="Aldolase class I"/>
    <property type="match status" value="1"/>
</dbReference>
<dbReference type="NCBIfam" id="TIGR04478">
    <property type="entry name" value="rSAM_YfkAB"/>
    <property type="match status" value="1"/>
</dbReference>
<dbReference type="InterPro" id="IPR014866">
    <property type="entry name" value="YfkB"/>
</dbReference>
<evidence type="ECO:0000256" key="5">
    <source>
        <dbReference type="ARBA" id="ARBA00023014"/>
    </source>
</evidence>
<dbReference type="InterPro" id="IPR007197">
    <property type="entry name" value="rSAM"/>
</dbReference>
<keyword evidence="4" id="KW-0408">Iron</keyword>
<evidence type="ECO:0000313" key="7">
    <source>
        <dbReference type="EMBL" id="WDV05244.1"/>
    </source>
</evidence>
<reference evidence="7" key="1">
    <citation type="submission" date="2022-11" db="EMBL/GenBank/DDBJ databases">
        <title>Lysinibacillus irui.</title>
        <authorList>
            <person name="Akintayo S.O."/>
        </authorList>
    </citation>
    <scope>NUCLEOTIDE SEQUENCE</scope>
    <source>
        <strain evidence="7">IRB4-01</strain>
    </source>
</reference>
<dbReference type="InterPro" id="IPR031004">
    <property type="entry name" value="rSAM_YfkAB"/>
</dbReference>
<gene>
    <name evidence="7" type="primary">yfkAB</name>
    <name evidence="7" type="ORF">OU989_13080</name>
</gene>
<dbReference type="Proteomes" id="UP001219585">
    <property type="component" value="Chromosome"/>
</dbReference>
<dbReference type="CDD" id="cd01335">
    <property type="entry name" value="Radical_SAM"/>
    <property type="match status" value="1"/>
</dbReference>
<dbReference type="GO" id="GO:0046872">
    <property type="term" value="F:metal ion binding"/>
    <property type="evidence" value="ECO:0007669"/>
    <property type="project" value="UniProtKB-KW"/>
</dbReference>
<keyword evidence="1" id="KW-0004">4Fe-4S</keyword>
<dbReference type="SFLD" id="SFLDS00029">
    <property type="entry name" value="Radical_SAM"/>
    <property type="match status" value="1"/>
</dbReference>
<dbReference type="SUPFAM" id="SSF102114">
    <property type="entry name" value="Radical SAM enzymes"/>
    <property type="match status" value="1"/>
</dbReference>
<dbReference type="EMBL" id="CP113527">
    <property type="protein sequence ID" value="WDV05244.1"/>
    <property type="molecule type" value="Genomic_DNA"/>
</dbReference>
<evidence type="ECO:0000256" key="2">
    <source>
        <dbReference type="ARBA" id="ARBA00022691"/>
    </source>
</evidence>
<dbReference type="PANTHER" id="PTHR42836">
    <property type="entry name" value="7-CARBOXY-7-DEAZAGUANINE SYNTHASE"/>
    <property type="match status" value="1"/>
</dbReference>
<dbReference type="InterPro" id="IPR058240">
    <property type="entry name" value="rSAM_sf"/>
</dbReference>
<dbReference type="SFLD" id="SFLDG01097">
    <property type="entry name" value="Uncharacterised_Radical_SAM_Su"/>
    <property type="match status" value="1"/>
</dbReference>
<evidence type="ECO:0000256" key="4">
    <source>
        <dbReference type="ARBA" id="ARBA00023004"/>
    </source>
</evidence>
<keyword evidence="5" id="KW-0411">Iron-sulfur</keyword>
<dbReference type="GO" id="GO:0051539">
    <property type="term" value="F:4 iron, 4 sulfur cluster binding"/>
    <property type="evidence" value="ECO:0007669"/>
    <property type="project" value="UniProtKB-KW"/>
</dbReference>
<evidence type="ECO:0000259" key="6">
    <source>
        <dbReference type="PROSITE" id="PS51918"/>
    </source>
</evidence>
<organism evidence="7 8">
    <name type="scientific">Lysinibacillus irui</name>
    <dbReference type="NCBI Taxonomy" id="2998077"/>
    <lineage>
        <taxon>Bacteria</taxon>
        <taxon>Bacillati</taxon>
        <taxon>Bacillota</taxon>
        <taxon>Bacilli</taxon>
        <taxon>Bacillales</taxon>
        <taxon>Bacillaceae</taxon>
        <taxon>Lysinibacillus</taxon>
    </lineage>
</organism>
<accession>A0AAJ5URR3</accession>
<dbReference type="PANTHER" id="PTHR42836:SF2">
    <property type="entry name" value="PROTEIN YFKA-RELATED"/>
    <property type="match status" value="1"/>
</dbReference>
<keyword evidence="3" id="KW-0479">Metal-binding</keyword>
<dbReference type="SFLD" id="SFLDG01067">
    <property type="entry name" value="SPASM/twitch_domain_containing"/>
    <property type="match status" value="1"/>
</dbReference>
<dbReference type="InterPro" id="IPR013785">
    <property type="entry name" value="Aldolase_TIM"/>
</dbReference>
<dbReference type="Pfam" id="PF04055">
    <property type="entry name" value="Radical_SAM"/>
    <property type="match status" value="1"/>
</dbReference>
<name>A0AAJ5URR3_9BACI</name>
<dbReference type="PROSITE" id="PS51918">
    <property type="entry name" value="RADICAL_SAM"/>
    <property type="match status" value="1"/>
</dbReference>
<evidence type="ECO:0000256" key="3">
    <source>
        <dbReference type="ARBA" id="ARBA00022723"/>
    </source>
</evidence>
<evidence type="ECO:0000256" key="1">
    <source>
        <dbReference type="ARBA" id="ARBA00022485"/>
    </source>
</evidence>
<proteinExistence type="predicted"/>
<protein>
    <submittedName>
        <fullName evidence="7">Radical SAM/CxCxxxxC motif protein YfkAB</fullName>
    </submittedName>
</protein>
<dbReference type="RefSeq" id="WP_274793476.1">
    <property type="nucleotide sequence ID" value="NZ_CP113527.1"/>
</dbReference>
<dbReference type="AlphaFoldDB" id="A0AAJ5URR3"/>
<dbReference type="GO" id="GO:0003824">
    <property type="term" value="F:catalytic activity"/>
    <property type="evidence" value="ECO:0007669"/>
    <property type="project" value="InterPro"/>
</dbReference>
<keyword evidence="2" id="KW-0949">S-adenosyl-L-methionine</keyword>
<dbReference type="Pfam" id="PF08756">
    <property type="entry name" value="YfkB"/>
    <property type="match status" value="1"/>
</dbReference>
<sequence>MFTVQKPHDEWESYHDIDRYGNLTLSNIEFTTTHLCNMRCSHCAVGYTLLTKELPAIPTEEIIRKLDEVETLRTMSFTGGEPLMTKKGIKDNLLPLLKYAKGRGIKTQINSNLTLPMSHYELVAPFLDVMHISHNWCDEKEFVETGFAMMEKQPSIEYRGNLYRNIFDNARELSKGGMFVSAETMLNRNTVPHMKKIHNEVANEMLCKRHEIHPMYSSDFASNLEIIELDEYRDVVNNILDFRNEDIWVLFGTLPFYPCSQDERNLALIKRINSEPNTTIRNDVDGRSRMNLNIFTGDISVTDFSDDGSAFGNIKNESLPQIYERWLDSNISKSINCHCPAVKCLGANVIVKNMYYPNKTFISGSVK</sequence>
<dbReference type="KEGG" id="liu:OU989_13080"/>